<evidence type="ECO:0000313" key="5">
    <source>
        <dbReference type="EMBL" id="PPI85754.1"/>
    </source>
</evidence>
<dbReference type="PANTHER" id="PTHR43309">
    <property type="entry name" value="5-OXOPROLINASE SUBUNIT C"/>
    <property type="match status" value="1"/>
</dbReference>
<dbReference type="SMART" id="SM00797">
    <property type="entry name" value="AHS2"/>
    <property type="match status" value="1"/>
</dbReference>
<keyword evidence="3" id="KW-0067">ATP-binding</keyword>
<comment type="caution">
    <text evidence="5">The sequence shown here is derived from an EMBL/GenBank/DDBJ whole genome shotgun (WGS) entry which is preliminary data.</text>
</comment>
<dbReference type="GO" id="GO:0016787">
    <property type="term" value="F:hydrolase activity"/>
    <property type="evidence" value="ECO:0007669"/>
    <property type="project" value="UniProtKB-KW"/>
</dbReference>
<dbReference type="AlphaFoldDB" id="A0A2S5ZEX0"/>
<dbReference type="InterPro" id="IPR052708">
    <property type="entry name" value="PxpC"/>
</dbReference>
<dbReference type="PANTHER" id="PTHR43309:SF4">
    <property type="entry name" value="CARBOXYLTRANSFERASE DOMAIN-CONTAINING PROTEIN"/>
    <property type="match status" value="1"/>
</dbReference>
<keyword evidence="6" id="KW-1185">Reference proteome</keyword>
<evidence type="ECO:0000259" key="4">
    <source>
        <dbReference type="SMART" id="SM00797"/>
    </source>
</evidence>
<protein>
    <submittedName>
        <fullName evidence="5">Allophanate hydrolase</fullName>
    </submittedName>
</protein>
<dbReference type="InterPro" id="IPR003778">
    <property type="entry name" value="CT_A_B"/>
</dbReference>
<accession>A0A2S5ZEX0</accession>
<dbReference type="Pfam" id="PF02626">
    <property type="entry name" value="CT_A_B"/>
    <property type="match status" value="1"/>
</dbReference>
<proteinExistence type="predicted"/>
<gene>
    <name evidence="5" type="ORF">KEHDKFFH_00085</name>
</gene>
<reference evidence="5 6" key="1">
    <citation type="submission" date="2018-01" db="EMBL/GenBank/DDBJ databases">
        <title>Complete genome sequences of the type strains of Marinobacter flavimaris and Marinobacter maroccanus.</title>
        <authorList>
            <person name="Palau M."/>
            <person name="Boujida N."/>
            <person name="Manresa A."/>
            <person name="Minana-Galbis D."/>
        </authorList>
    </citation>
    <scope>NUCLEOTIDE SEQUENCE [LARGE SCALE GENOMIC DNA]</scope>
    <source>
        <strain evidence="5 6">N4</strain>
    </source>
</reference>
<dbReference type="Proteomes" id="UP000239917">
    <property type="component" value="Unassembled WGS sequence"/>
</dbReference>
<keyword evidence="2 5" id="KW-0378">Hydrolase</keyword>
<feature type="domain" description="Carboxyltransferase" evidence="4">
    <location>
        <begin position="24"/>
        <end position="304"/>
    </location>
</feature>
<name>A0A2S5ZEX0_9GAMM</name>
<evidence type="ECO:0000313" key="6">
    <source>
        <dbReference type="Proteomes" id="UP000239917"/>
    </source>
</evidence>
<organism evidence="5 6">
    <name type="scientific">Marinobacter maroccanus</name>
    <dbReference type="NCBI Taxonomy" id="2055143"/>
    <lineage>
        <taxon>Bacteria</taxon>
        <taxon>Pseudomonadati</taxon>
        <taxon>Pseudomonadota</taxon>
        <taxon>Gammaproteobacteria</taxon>
        <taxon>Pseudomonadales</taxon>
        <taxon>Marinobacteraceae</taxon>
        <taxon>Marinobacter</taxon>
    </lineage>
</organism>
<evidence type="ECO:0000256" key="1">
    <source>
        <dbReference type="ARBA" id="ARBA00022741"/>
    </source>
</evidence>
<dbReference type="NCBIfam" id="TIGR00724">
    <property type="entry name" value="urea_amlyse_rel"/>
    <property type="match status" value="1"/>
</dbReference>
<evidence type="ECO:0000256" key="3">
    <source>
        <dbReference type="ARBA" id="ARBA00022840"/>
    </source>
</evidence>
<sequence length="314" mass="34103">MSFEVLEPGMLALVQDAGRYGYQHMGVTTGGPMDEFAFFWANRLLNNDLNAPQIEITFGRFSLKANYDACIAITGGDLGARINDRTIEPWRTHQISAGDRLDFTAPMSGLRAYLAVSGGFKPAMKLGSCATVAREGLGGLDGKGAKLAKGDKLEFEKSASFVEAFLPGPEIPDYQQHLRLGIIPGYQYQSFPVVERMKFFSCDYQISQNIDRMGYRLKGDAIYSDLDGIVSEGIAYGAIQVPKDGQPIVLMKDRQTIGGYPKIGCLSALDAGLLAQRGPGSSVSFYLSDVAEAEGRRMLFNQRLKAGAPGIRAT</sequence>
<dbReference type="InterPro" id="IPR029000">
    <property type="entry name" value="Cyclophilin-like_dom_sf"/>
</dbReference>
<keyword evidence="1" id="KW-0547">Nucleotide-binding</keyword>
<dbReference type="OrthoDB" id="9768696at2"/>
<dbReference type="SUPFAM" id="SSF50891">
    <property type="entry name" value="Cyclophilin-like"/>
    <property type="match status" value="1"/>
</dbReference>
<dbReference type="RefSeq" id="WP_104320034.1">
    <property type="nucleotide sequence ID" value="NZ_PSSX01000001.1"/>
</dbReference>
<evidence type="ECO:0000256" key="2">
    <source>
        <dbReference type="ARBA" id="ARBA00022801"/>
    </source>
</evidence>
<dbReference type="EMBL" id="PSSX01000001">
    <property type="protein sequence ID" value="PPI85754.1"/>
    <property type="molecule type" value="Genomic_DNA"/>
</dbReference>
<dbReference type="Gene3D" id="2.40.100.10">
    <property type="entry name" value="Cyclophilin-like"/>
    <property type="match status" value="1"/>
</dbReference>
<dbReference type="GO" id="GO:0005524">
    <property type="term" value="F:ATP binding"/>
    <property type="evidence" value="ECO:0007669"/>
    <property type="project" value="UniProtKB-KW"/>
</dbReference>